<evidence type="ECO:0000313" key="4">
    <source>
        <dbReference type="EMBL" id="GAA0875744.1"/>
    </source>
</evidence>
<dbReference type="PROSITE" id="PS50005">
    <property type="entry name" value="TPR"/>
    <property type="match status" value="1"/>
</dbReference>
<dbReference type="InterPro" id="IPR011659">
    <property type="entry name" value="WD40"/>
</dbReference>
<name>A0ABN1MQY8_9FLAO</name>
<dbReference type="Gene3D" id="2.120.10.30">
    <property type="entry name" value="TolB, C-terminal domain"/>
    <property type="match status" value="1"/>
</dbReference>
<keyword evidence="2" id="KW-0472">Membrane</keyword>
<evidence type="ECO:0000259" key="3">
    <source>
        <dbReference type="PROSITE" id="PS51123"/>
    </source>
</evidence>
<dbReference type="Pfam" id="PF00691">
    <property type="entry name" value="OmpA"/>
    <property type="match status" value="1"/>
</dbReference>
<dbReference type="InterPro" id="IPR036737">
    <property type="entry name" value="OmpA-like_sf"/>
</dbReference>
<gene>
    <name evidence="4" type="ORF">GCM10009118_21530</name>
</gene>
<evidence type="ECO:0000256" key="2">
    <source>
        <dbReference type="PROSITE-ProRule" id="PRU00473"/>
    </source>
</evidence>
<evidence type="ECO:0000256" key="1">
    <source>
        <dbReference type="PROSITE-ProRule" id="PRU00339"/>
    </source>
</evidence>
<dbReference type="InterPro" id="IPR050330">
    <property type="entry name" value="Bact_OuterMem_StrucFunc"/>
</dbReference>
<keyword evidence="1" id="KW-0802">TPR repeat</keyword>
<dbReference type="Pfam" id="PF07676">
    <property type="entry name" value="PD40"/>
    <property type="match status" value="3"/>
</dbReference>
<dbReference type="Proteomes" id="UP001501126">
    <property type="component" value="Unassembled WGS sequence"/>
</dbReference>
<evidence type="ECO:0000313" key="5">
    <source>
        <dbReference type="Proteomes" id="UP001501126"/>
    </source>
</evidence>
<keyword evidence="5" id="KW-1185">Reference proteome</keyword>
<dbReference type="PROSITE" id="PS51123">
    <property type="entry name" value="OMPA_2"/>
    <property type="match status" value="1"/>
</dbReference>
<dbReference type="EMBL" id="BAAAFH010000011">
    <property type="protein sequence ID" value="GAA0875744.1"/>
    <property type="molecule type" value="Genomic_DNA"/>
</dbReference>
<dbReference type="SUPFAM" id="SSF82171">
    <property type="entry name" value="DPP6 N-terminal domain-like"/>
    <property type="match status" value="1"/>
</dbReference>
<dbReference type="InterPro" id="IPR011990">
    <property type="entry name" value="TPR-like_helical_dom_sf"/>
</dbReference>
<comment type="caution">
    <text evidence="4">The sequence shown here is derived from an EMBL/GenBank/DDBJ whole genome shotgun (WGS) entry which is preliminary data.</text>
</comment>
<dbReference type="Gene3D" id="1.25.40.10">
    <property type="entry name" value="Tetratricopeptide repeat domain"/>
    <property type="match status" value="1"/>
</dbReference>
<protein>
    <recommendedName>
        <fullName evidence="3">OmpA-like domain-containing protein</fullName>
    </recommendedName>
</protein>
<dbReference type="PANTHER" id="PTHR30329">
    <property type="entry name" value="STATOR ELEMENT OF FLAGELLAR MOTOR COMPLEX"/>
    <property type="match status" value="1"/>
</dbReference>
<accession>A0ABN1MQY8</accession>
<dbReference type="SMART" id="SM00028">
    <property type="entry name" value="TPR"/>
    <property type="match status" value="1"/>
</dbReference>
<proteinExistence type="predicted"/>
<dbReference type="InterPro" id="IPR006665">
    <property type="entry name" value="OmpA-like"/>
</dbReference>
<feature type="domain" description="OmpA-like" evidence="3">
    <location>
        <begin position="655"/>
        <end position="780"/>
    </location>
</feature>
<reference evidence="4 5" key="1">
    <citation type="journal article" date="2019" name="Int. J. Syst. Evol. Microbiol.">
        <title>The Global Catalogue of Microorganisms (GCM) 10K type strain sequencing project: providing services to taxonomists for standard genome sequencing and annotation.</title>
        <authorList>
            <consortium name="The Broad Institute Genomics Platform"/>
            <consortium name="The Broad Institute Genome Sequencing Center for Infectious Disease"/>
            <person name="Wu L."/>
            <person name="Ma J."/>
        </authorList>
    </citation>
    <scope>NUCLEOTIDE SEQUENCE [LARGE SCALE GENOMIC DNA]</scope>
    <source>
        <strain evidence="4 5">JCM 16083</strain>
    </source>
</reference>
<organism evidence="4 5">
    <name type="scientific">Wandonia haliotis</name>
    <dbReference type="NCBI Taxonomy" id="574963"/>
    <lineage>
        <taxon>Bacteria</taxon>
        <taxon>Pseudomonadati</taxon>
        <taxon>Bacteroidota</taxon>
        <taxon>Flavobacteriia</taxon>
        <taxon>Flavobacteriales</taxon>
        <taxon>Crocinitomicaceae</taxon>
        <taxon>Wandonia</taxon>
    </lineage>
</organism>
<dbReference type="CDD" id="cd07185">
    <property type="entry name" value="OmpA_C-like"/>
    <property type="match status" value="1"/>
</dbReference>
<dbReference type="RefSeq" id="WP_343787550.1">
    <property type="nucleotide sequence ID" value="NZ_BAAAFH010000011.1"/>
</dbReference>
<dbReference type="InterPro" id="IPR011042">
    <property type="entry name" value="6-blade_b-propeller_TolB-like"/>
</dbReference>
<dbReference type="Gene3D" id="3.30.1330.60">
    <property type="entry name" value="OmpA-like domain"/>
    <property type="match status" value="1"/>
</dbReference>
<dbReference type="PANTHER" id="PTHR30329:SF21">
    <property type="entry name" value="LIPOPROTEIN YIAD-RELATED"/>
    <property type="match status" value="1"/>
</dbReference>
<dbReference type="SUPFAM" id="SSF48452">
    <property type="entry name" value="TPR-like"/>
    <property type="match status" value="1"/>
</dbReference>
<feature type="repeat" description="TPR" evidence="1">
    <location>
        <begin position="118"/>
        <end position="151"/>
    </location>
</feature>
<dbReference type="SUPFAM" id="SSF103088">
    <property type="entry name" value="OmpA-like"/>
    <property type="match status" value="1"/>
</dbReference>
<dbReference type="InterPro" id="IPR019734">
    <property type="entry name" value="TPR_rpt"/>
</dbReference>
<sequence length="780" mass="87834">MINRILRILLITLTFSGIAYGQYSEKELQQLIQEGNTEKLVRANSELLLNGMFRQAATIAENLVSTSPENANFQYRLGYAYLYYHPDINSPIDPLTKACANVTQKYDASSSKEQQAPIDAVYYLGKAHHRLGNIKKAVDHYQKFLELAGKKNILSSYAELGLIQCEVAEELMNNPSDDKLSNIGDSINTSGPEYAPIVSLDGTSLFFTSRRLWKDEENEGMIDPATNNYLEDIFVSFQDENGKWKSPEILDFCKPNQNEATVSVSIDERKVYVYNDESGNGDIYYSQYNNGTFNAIQPIDKEAVNTKNWEPHLYVTPDGSEVYFVSDRPGGFGGRDIYVMKKTGNDSWSEPQNLGPEINTPYDEDAPFVSIDNESLYFASNGSKSMGGFDIFCAKRNEEGNWGTPANMGYPINSPADDAFYTTTTDGFKGYITSFRAGGKGDLDIYEIQHFPPRNSNTAILKGQIFVVNDQPLPEDIAITVACTNCDKNSSITVFPRIRDGVYFTKLEKCKEYELTYTYNNGKTTFHTAKLATNCIPEYEEIYKPVYLRLDDMKIIPYYQLKIETIDIASNASVGTVTVQILDEDGSVLEDLQTDESGMYTSKILQSRDEGGNANLKFKITKDGYLSKTIDLSFELTDESILNAQLLMEKASVGEDLGQILKLDPIYFDLNSSFIRKDAKEKLQKIIDAMNNNPNMVIECGSHTDCRESYEYNEWLSDRRAKRTVNYISKRISNPGRISGKGYGETQLVNDCGCEGDVVSDCSEAEHQLNRRTEFRIIKN</sequence>